<name>A0A8D3WGS3_STRFA</name>
<feature type="chain" id="PRO_5038476197" description="Lipoprotein" evidence="1">
    <location>
        <begin position="19"/>
        <end position="185"/>
    </location>
</feature>
<dbReference type="AlphaFoldDB" id="A0A8D3WGS3"/>
<protein>
    <recommendedName>
        <fullName evidence="4">Lipoprotein</fullName>
    </recommendedName>
</protein>
<evidence type="ECO:0008006" key="4">
    <source>
        <dbReference type="Google" id="ProtNLM"/>
    </source>
</evidence>
<dbReference type="PROSITE" id="PS51257">
    <property type="entry name" value="PROKAR_LIPOPROTEIN"/>
    <property type="match status" value="1"/>
</dbReference>
<dbReference type="KEGG" id="sfa:Sfla_2915"/>
<accession>A0A8D3WGS3</accession>
<proteinExistence type="predicted"/>
<reference evidence="2 3" key="1">
    <citation type="submission" date="2011-01" db="EMBL/GenBank/DDBJ databases">
        <title>Complete sequence of chromosome of Streptomyces flavogriseus ATCC 33331.</title>
        <authorList>
            <consortium name="US DOE Joint Genome Institute"/>
            <person name="Lucas S."/>
            <person name="Copeland A."/>
            <person name="Lapidus A."/>
            <person name="Cheng J.-F."/>
            <person name="Goodwin L."/>
            <person name="Pitluck S."/>
            <person name="Davenport K."/>
            <person name="Detter J.C."/>
            <person name="Han C."/>
            <person name="Tapia R."/>
            <person name="Land M."/>
            <person name="Hauser L."/>
            <person name="Kyrpides N."/>
            <person name="Ivanova N."/>
            <person name="Ovchinnikova G."/>
            <person name="Pagani I."/>
            <person name="Brumm P."/>
            <person name="Mead D."/>
            <person name="Woyke T."/>
        </authorList>
    </citation>
    <scope>NUCLEOTIDE SEQUENCE [LARGE SCALE GENOMIC DNA]</scope>
    <source>
        <strain evidence="3">ATCC 33331 / IAF-45CD</strain>
    </source>
</reference>
<keyword evidence="1" id="KW-0732">Signal</keyword>
<sequence>MRAFCRVITLFVGSVSLAGCVNGVASLGGSEGMDMNMQQAAERADEILDGVLGEIEPEVKWTHDTTSVGSCDVTRRRAVMTIVSPERRGNFLGVVDRAWRASGYRMKSINNDPDVPAIFAQTEDGFGVSLIVGGEGQVFFEVDTPCVEESEVAESTTQATAPTYEGMEHIPRPNIRSPFWSAGAP</sequence>
<feature type="signal peptide" evidence="1">
    <location>
        <begin position="1"/>
        <end position="18"/>
    </location>
</feature>
<dbReference type="EMBL" id="CP002475">
    <property type="protein sequence ID" value="ADW04342.1"/>
    <property type="molecule type" value="Genomic_DNA"/>
</dbReference>
<evidence type="ECO:0000313" key="2">
    <source>
        <dbReference type="EMBL" id="ADW04342.1"/>
    </source>
</evidence>
<organism evidence="2 3">
    <name type="scientific">Streptomyces pratensis (strain ATCC 33331 / IAF-45CD)</name>
    <dbReference type="NCBI Taxonomy" id="591167"/>
    <lineage>
        <taxon>Bacteria</taxon>
        <taxon>Bacillati</taxon>
        <taxon>Actinomycetota</taxon>
        <taxon>Actinomycetes</taxon>
        <taxon>Kitasatosporales</taxon>
        <taxon>Streptomycetaceae</taxon>
        <taxon>Streptomyces</taxon>
    </lineage>
</organism>
<evidence type="ECO:0000313" key="3">
    <source>
        <dbReference type="Proteomes" id="UP000002066"/>
    </source>
</evidence>
<dbReference type="Proteomes" id="UP000002066">
    <property type="component" value="Chromosome"/>
</dbReference>
<evidence type="ECO:0000256" key="1">
    <source>
        <dbReference type="SAM" id="SignalP"/>
    </source>
</evidence>
<gene>
    <name evidence="2" type="ordered locus">Sfla_2915</name>
</gene>